<evidence type="ECO:0000313" key="1">
    <source>
        <dbReference type="EMBL" id="KJA09551.1"/>
    </source>
</evidence>
<dbReference type="EMBL" id="JXYQ01000058">
    <property type="protein sequence ID" value="KJA09551.1"/>
    <property type="molecule type" value="Genomic_DNA"/>
</dbReference>
<dbReference type="InterPro" id="IPR025238">
    <property type="entry name" value="DUF4184"/>
</dbReference>
<gene>
    <name evidence="1" type="ORF">RP29_15855</name>
</gene>
<dbReference type="OrthoDB" id="272996at2"/>
<evidence type="ECO:0000313" key="2">
    <source>
        <dbReference type="Proteomes" id="UP000032566"/>
    </source>
</evidence>
<reference evidence="1 2" key="1">
    <citation type="submission" date="2014-12" db="EMBL/GenBank/DDBJ databases">
        <title>Isolation of bacteria from lake water.</title>
        <authorList>
            <person name="Sheng K.-Y."/>
            <person name="Chin P.-S."/>
            <person name="Chan K.-G."/>
            <person name="Tan G.S."/>
        </authorList>
    </citation>
    <scope>NUCLEOTIDE SEQUENCE [LARGE SCALE GENOMIC DNA]</scope>
    <source>
        <strain evidence="1 2">KY4</strain>
    </source>
</reference>
<proteinExistence type="predicted"/>
<evidence type="ECO:0008006" key="3">
    <source>
        <dbReference type="Google" id="ProtNLM"/>
    </source>
</evidence>
<accession>A0A0D7K5C8</accession>
<dbReference type="PATRIC" id="fig|80878.5.peg.3079"/>
<dbReference type="RefSeq" id="WP_044400697.1">
    <property type="nucleotide sequence ID" value="NZ_JXYQ01000058.1"/>
</dbReference>
<keyword evidence="2" id="KW-1185">Reference proteome</keyword>
<dbReference type="Proteomes" id="UP000032566">
    <property type="component" value="Unassembled WGS sequence"/>
</dbReference>
<name>A0A0D7K5C8_9BURK</name>
<protein>
    <recommendedName>
        <fullName evidence="3">DUF4184 family protein</fullName>
    </recommendedName>
</protein>
<sequence length="168" mass="18060">MPFTPFHMGAGLALKAVAGRHFSVLTFGIAQVAMDIEPLVGMLRGAAVLHGPTHTYLGAVPIALATAVLAPWLCRPLLKRWNQEVTHYRAPWLAEDERWKPRTVLLSALAGTWSHVLLDSVMHADITPWAPWTDANGLYAWIPLPTLHALCVAGMAGGAAAWMLGGVG</sequence>
<dbReference type="AlphaFoldDB" id="A0A0D7K5C8"/>
<dbReference type="Pfam" id="PF13803">
    <property type="entry name" value="DUF4184"/>
    <property type="match status" value="1"/>
</dbReference>
<comment type="caution">
    <text evidence="1">The sequence shown here is derived from an EMBL/GenBank/DDBJ whole genome shotgun (WGS) entry which is preliminary data.</text>
</comment>
<organism evidence="1 2">
    <name type="scientific">Acidovorax temperans</name>
    <dbReference type="NCBI Taxonomy" id="80878"/>
    <lineage>
        <taxon>Bacteria</taxon>
        <taxon>Pseudomonadati</taxon>
        <taxon>Pseudomonadota</taxon>
        <taxon>Betaproteobacteria</taxon>
        <taxon>Burkholderiales</taxon>
        <taxon>Comamonadaceae</taxon>
        <taxon>Acidovorax</taxon>
    </lineage>
</organism>